<evidence type="ECO:0000313" key="1">
    <source>
        <dbReference type="EMBL" id="KAJ2969683.1"/>
    </source>
</evidence>
<comment type="caution">
    <text evidence="1">The sequence shown here is derived from an EMBL/GenBank/DDBJ whole genome shotgun (WGS) entry which is preliminary data.</text>
</comment>
<keyword evidence="2" id="KW-1185">Reference proteome</keyword>
<accession>A0ACC1MT45</accession>
<dbReference type="EMBL" id="JANJQO010001691">
    <property type="protein sequence ID" value="KAJ2969683.1"/>
    <property type="molecule type" value="Genomic_DNA"/>
</dbReference>
<protein>
    <submittedName>
        <fullName evidence="1">Uncharacterized protein</fullName>
    </submittedName>
</protein>
<reference evidence="1" key="1">
    <citation type="submission" date="2022-08" db="EMBL/GenBank/DDBJ databases">
        <title>Genome Sequence of Lecanicillium fungicola.</title>
        <authorList>
            <person name="Buettner E."/>
        </authorList>
    </citation>
    <scope>NUCLEOTIDE SEQUENCE</scope>
    <source>
        <strain evidence="1">Babe33</strain>
    </source>
</reference>
<organism evidence="1 2">
    <name type="scientific">Zarea fungicola</name>
    <dbReference type="NCBI Taxonomy" id="93591"/>
    <lineage>
        <taxon>Eukaryota</taxon>
        <taxon>Fungi</taxon>
        <taxon>Dikarya</taxon>
        <taxon>Ascomycota</taxon>
        <taxon>Pezizomycotina</taxon>
        <taxon>Sordariomycetes</taxon>
        <taxon>Hypocreomycetidae</taxon>
        <taxon>Hypocreales</taxon>
        <taxon>Cordycipitaceae</taxon>
        <taxon>Zarea</taxon>
    </lineage>
</organism>
<dbReference type="Proteomes" id="UP001143910">
    <property type="component" value="Unassembled WGS sequence"/>
</dbReference>
<sequence length="160" mass="18007">MSLSLSSSRAAIAIAMGYGLLGCGIASLDHHKEPLARWFRGRWVRMVSKGSNNDPEAMELVVGDGDGDGEDSAGGAPKWTWYWTCLRHLSHPPNWLRRLSNLSPDPNLDMDLWVWVSATLLCIVYCFSRLFILVEDIIGLRRQPLSTYEAIDWARYSPVL</sequence>
<name>A0ACC1MT45_9HYPO</name>
<proteinExistence type="predicted"/>
<gene>
    <name evidence="1" type="ORF">NQ176_g8538</name>
</gene>
<evidence type="ECO:0000313" key="2">
    <source>
        <dbReference type="Proteomes" id="UP001143910"/>
    </source>
</evidence>